<dbReference type="GeneID" id="17308560"/>
<feature type="region of interest" description="Disordered" evidence="1">
    <location>
        <begin position="264"/>
        <end position="286"/>
    </location>
</feature>
<feature type="region of interest" description="Disordered" evidence="1">
    <location>
        <begin position="101"/>
        <end position="129"/>
    </location>
</feature>
<evidence type="ECO:0000256" key="2">
    <source>
        <dbReference type="SAM" id="SignalP"/>
    </source>
</evidence>
<reference evidence="4" key="3">
    <citation type="submission" date="2015-06" db="UniProtKB">
        <authorList>
            <consortium name="EnsemblProtists"/>
        </authorList>
    </citation>
    <scope>IDENTIFICATION</scope>
</reference>
<evidence type="ECO:0000313" key="3">
    <source>
        <dbReference type="EMBL" id="EKX51775.1"/>
    </source>
</evidence>
<evidence type="ECO:0000313" key="4">
    <source>
        <dbReference type="EnsemblProtists" id="EKX51775"/>
    </source>
</evidence>
<dbReference type="RefSeq" id="XP_005838755.1">
    <property type="nucleotide sequence ID" value="XM_005838698.1"/>
</dbReference>
<feature type="signal peptide" evidence="2">
    <location>
        <begin position="1"/>
        <end position="24"/>
    </location>
</feature>
<evidence type="ECO:0000313" key="5">
    <source>
        <dbReference type="Proteomes" id="UP000011087"/>
    </source>
</evidence>
<dbReference type="KEGG" id="gtt:GUITHDRAFT_161417"/>
<protein>
    <submittedName>
        <fullName evidence="3 4">Uncharacterized protein</fullName>
    </submittedName>
</protein>
<dbReference type="Proteomes" id="UP000011087">
    <property type="component" value="Unassembled WGS sequence"/>
</dbReference>
<dbReference type="AlphaFoldDB" id="L1JUC6"/>
<dbReference type="PaxDb" id="55529-EKX51775"/>
<feature type="region of interest" description="Disordered" evidence="1">
    <location>
        <begin position="51"/>
        <end position="87"/>
    </location>
</feature>
<keyword evidence="5" id="KW-1185">Reference proteome</keyword>
<feature type="chain" id="PRO_5008771788" evidence="2">
    <location>
        <begin position="25"/>
        <end position="286"/>
    </location>
</feature>
<evidence type="ECO:0000256" key="1">
    <source>
        <dbReference type="SAM" id="MobiDB-lite"/>
    </source>
</evidence>
<gene>
    <name evidence="3" type="ORF">GUITHDRAFT_161417</name>
</gene>
<accession>L1JUC6</accession>
<reference evidence="3 5" key="1">
    <citation type="journal article" date="2012" name="Nature">
        <title>Algal genomes reveal evolutionary mosaicism and the fate of nucleomorphs.</title>
        <authorList>
            <consortium name="DOE Joint Genome Institute"/>
            <person name="Curtis B.A."/>
            <person name="Tanifuji G."/>
            <person name="Burki F."/>
            <person name="Gruber A."/>
            <person name="Irimia M."/>
            <person name="Maruyama S."/>
            <person name="Arias M.C."/>
            <person name="Ball S.G."/>
            <person name="Gile G.H."/>
            <person name="Hirakawa Y."/>
            <person name="Hopkins J.F."/>
            <person name="Kuo A."/>
            <person name="Rensing S.A."/>
            <person name="Schmutz J."/>
            <person name="Symeonidi A."/>
            <person name="Elias M."/>
            <person name="Eveleigh R.J."/>
            <person name="Herman E.K."/>
            <person name="Klute M.J."/>
            <person name="Nakayama T."/>
            <person name="Obornik M."/>
            <person name="Reyes-Prieto A."/>
            <person name="Armbrust E.V."/>
            <person name="Aves S.J."/>
            <person name="Beiko R.G."/>
            <person name="Coutinho P."/>
            <person name="Dacks J.B."/>
            <person name="Durnford D.G."/>
            <person name="Fast N.M."/>
            <person name="Green B.R."/>
            <person name="Grisdale C.J."/>
            <person name="Hempel F."/>
            <person name="Henrissat B."/>
            <person name="Hoppner M.P."/>
            <person name="Ishida K."/>
            <person name="Kim E."/>
            <person name="Koreny L."/>
            <person name="Kroth P.G."/>
            <person name="Liu Y."/>
            <person name="Malik S.B."/>
            <person name="Maier U.G."/>
            <person name="McRose D."/>
            <person name="Mock T."/>
            <person name="Neilson J.A."/>
            <person name="Onodera N.T."/>
            <person name="Poole A.M."/>
            <person name="Pritham E.J."/>
            <person name="Richards T.A."/>
            <person name="Rocap G."/>
            <person name="Roy S.W."/>
            <person name="Sarai C."/>
            <person name="Schaack S."/>
            <person name="Shirato S."/>
            <person name="Slamovits C.H."/>
            <person name="Spencer D.F."/>
            <person name="Suzuki S."/>
            <person name="Worden A.Z."/>
            <person name="Zauner S."/>
            <person name="Barry K."/>
            <person name="Bell C."/>
            <person name="Bharti A.K."/>
            <person name="Crow J.A."/>
            <person name="Grimwood J."/>
            <person name="Kramer R."/>
            <person name="Lindquist E."/>
            <person name="Lucas S."/>
            <person name="Salamov A."/>
            <person name="McFadden G.I."/>
            <person name="Lane C.E."/>
            <person name="Keeling P.J."/>
            <person name="Gray M.W."/>
            <person name="Grigoriev I.V."/>
            <person name="Archibald J.M."/>
        </authorList>
    </citation>
    <scope>NUCLEOTIDE SEQUENCE</scope>
    <source>
        <strain evidence="3 5">CCMP2712</strain>
    </source>
</reference>
<reference evidence="5" key="2">
    <citation type="submission" date="2012-11" db="EMBL/GenBank/DDBJ databases">
        <authorList>
            <person name="Kuo A."/>
            <person name="Curtis B.A."/>
            <person name="Tanifuji G."/>
            <person name="Burki F."/>
            <person name="Gruber A."/>
            <person name="Irimia M."/>
            <person name="Maruyama S."/>
            <person name="Arias M.C."/>
            <person name="Ball S.G."/>
            <person name="Gile G.H."/>
            <person name="Hirakawa Y."/>
            <person name="Hopkins J.F."/>
            <person name="Rensing S.A."/>
            <person name="Schmutz J."/>
            <person name="Symeonidi A."/>
            <person name="Elias M."/>
            <person name="Eveleigh R.J."/>
            <person name="Herman E.K."/>
            <person name="Klute M.J."/>
            <person name="Nakayama T."/>
            <person name="Obornik M."/>
            <person name="Reyes-Prieto A."/>
            <person name="Armbrust E.V."/>
            <person name="Aves S.J."/>
            <person name="Beiko R.G."/>
            <person name="Coutinho P."/>
            <person name="Dacks J.B."/>
            <person name="Durnford D.G."/>
            <person name="Fast N.M."/>
            <person name="Green B.R."/>
            <person name="Grisdale C."/>
            <person name="Hempe F."/>
            <person name="Henrissat B."/>
            <person name="Hoppner M.P."/>
            <person name="Ishida K.-I."/>
            <person name="Kim E."/>
            <person name="Koreny L."/>
            <person name="Kroth P.G."/>
            <person name="Liu Y."/>
            <person name="Malik S.-B."/>
            <person name="Maier U.G."/>
            <person name="McRose D."/>
            <person name="Mock T."/>
            <person name="Neilson J.A."/>
            <person name="Onodera N.T."/>
            <person name="Poole A.M."/>
            <person name="Pritham E.J."/>
            <person name="Richards T.A."/>
            <person name="Rocap G."/>
            <person name="Roy S.W."/>
            <person name="Sarai C."/>
            <person name="Schaack S."/>
            <person name="Shirato S."/>
            <person name="Slamovits C.H."/>
            <person name="Spencer D.F."/>
            <person name="Suzuki S."/>
            <person name="Worden A.Z."/>
            <person name="Zauner S."/>
            <person name="Barry K."/>
            <person name="Bell C."/>
            <person name="Bharti A.K."/>
            <person name="Crow J.A."/>
            <person name="Grimwood J."/>
            <person name="Kramer R."/>
            <person name="Lindquist E."/>
            <person name="Lucas S."/>
            <person name="Salamov A."/>
            <person name="McFadden G.I."/>
            <person name="Lane C.E."/>
            <person name="Keeling P.J."/>
            <person name="Gray M.W."/>
            <person name="Grigoriev I.V."/>
            <person name="Archibald J.M."/>
        </authorList>
    </citation>
    <scope>NUCLEOTIDE SEQUENCE</scope>
    <source>
        <strain evidence="5">CCMP2712</strain>
    </source>
</reference>
<dbReference type="EnsemblProtists" id="EKX51775">
    <property type="protein sequence ID" value="EKX51775"/>
    <property type="gene ID" value="GUITHDRAFT_161417"/>
</dbReference>
<proteinExistence type="predicted"/>
<dbReference type="HOGENOM" id="CLU_974685_0_0_1"/>
<name>L1JUC6_GUITC</name>
<feature type="compositionally biased region" description="Pro residues" evidence="1">
    <location>
        <begin position="54"/>
        <end position="63"/>
    </location>
</feature>
<dbReference type="EMBL" id="JH992974">
    <property type="protein sequence ID" value="EKX51775.1"/>
    <property type="molecule type" value="Genomic_DNA"/>
</dbReference>
<keyword evidence="2" id="KW-0732">Signal</keyword>
<organism evidence="3">
    <name type="scientific">Guillardia theta (strain CCMP2712)</name>
    <name type="common">Cryptophyte</name>
    <dbReference type="NCBI Taxonomy" id="905079"/>
    <lineage>
        <taxon>Eukaryota</taxon>
        <taxon>Cryptophyceae</taxon>
        <taxon>Pyrenomonadales</taxon>
        <taxon>Geminigeraceae</taxon>
        <taxon>Guillardia</taxon>
    </lineage>
</organism>
<sequence>MFNVRQLRFFALALLLQWTRRAHSFSSPALFSFTRPSHPKTCRATGITLARCTLPPPPPPPPPRKQERETRGFPSVRKPKIEEPQAGAWRDDLDLGLKRLRTTRGGGNEMGKRQAASLEKAKKNNRAPPPMLTRAEWIAAFEIHGAKDARELGEQFIMAKQGEFVDLELRWRTRGASNAEVKKRLGQANKVRKDAEYQEKLAANPATHSSSWASGKKIPKPPAGLMFRYLERAKEDGQVLPMSQPLRTGVREEFFDPDRVERKLISASKGGSNNQRLLGAAKKKSK</sequence>